<keyword evidence="16" id="KW-1185">Reference proteome</keyword>
<evidence type="ECO:0000256" key="2">
    <source>
        <dbReference type="ARBA" id="ARBA00008231"/>
    </source>
</evidence>
<dbReference type="Pfam" id="PF00169">
    <property type="entry name" value="PH"/>
    <property type="match status" value="1"/>
</dbReference>
<dbReference type="SMART" id="SM00233">
    <property type="entry name" value="PH"/>
    <property type="match status" value="1"/>
</dbReference>
<dbReference type="GO" id="GO:0005635">
    <property type="term" value="C:nuclear envelope"/>
    <property type="evidence" value="ECO:0007669"/>
    <property type="project" value="TreeGrafter"/>
</dbReference>
<dbReference type="GO" id="GO:0005739">
    <property type="term" value="C:mitochondrion"/>
    <property type="evidence" value="ECO:0007669"/>
    <property type="project" value="UniProtKB-SubCell"/>
</dbReference>
<dbReference type="PANTHER" id="PTHR10972:SF205">
    <property type="entry name" value="OXYSTEROL-BINDING PROTEIN 1"/>
    <property type="match status" value="1"/>
</dbReference>
<keyword evidence="6" id="KW-0809">Transit peptide</keyword>
<dbReference type="GO" id="GO:0005886">
    <property type="term" value="C:plasma membrane"/>
    <property type="evidence" value="ECO:0007669"/>
    <property type="project" value="TreeGrafter"/>
</dbReference>
<dbReference type="Gene3D" id="1.10.3580.10">
    <property type="entry name" value="ATP12 ATPase"/>
    <property type="match status" value="1"/>
</dbReference>
<gene>
    <name evidence="15" type="ORF">BDU57DRAFT_596690</name>
</gene>
<dbReference type="InterPro" id="IPR011419">
    <property type="entry name" value="ATP12_ATP_synth-F1-assembly"/>
</dbReference>
<dbReference type="InterPro" id="IPR018494">
    <property type="entry name" value="Oxysterol-bd_CS"/>
</dbReference>
<feature type="region of interest" description="Disordered" evidence="13">
    <location>
        <begin position="969"/>
        <end position="991"/>
    </location>
</feature>
<keyword evidence="9" id="KW-0496">Mitochondrion</keyword>
<dbReference type="SUPFAM" id="SSF160909">
    <property type="entry name" value="ATP12-like"/>
    <property type="match status" value="1"/>
</dbReference>
<dbReference type="InterPro" id="IPR037239">
    <property type="entry name" value="OSBP_sf"/>
</dbReference>
<dbReference type="Pfam" id="PF07542">
    <property type="entry name" value="ATP12"/>
    <property type="match status" value="1"/>
</dbReference>
<dbReference type="GO" id="GO:0006887">
    <property type="term" value="P:exocytosis"/>
    <property type="evidence" value="ECO:0007669"/>
    <property type="project" value="TreeGrafter"/>
</dbReference>
<feature type="compositionally biased region" description="Low complexity" evidence="13">
    <location>
        <begin position="515"/>
        <end position="532"/>
    </location>
</feature>
<dbReference type="InterPro" id="IPR000648">
    <property type="entry name" value="Oxysterol-bd"/>
</dbReference>
<dbReference type="GO" id="GO:0034727">
    <property type="term" value="P:piecemeal microautophagy of the nucleus"/>
    <property type="evidence" value="ECO:0007669"/>
    <property type="project" value="TreeGrafter"/>
</dbReference>
<evidence type="ECO:0000256" key="5">
    <source>
        <dbReference type="ARBA" id="ARBA00022553"/>
    </source>
</evidence>
<dbReference type="PROSITE" id="PS50297">
    <property type="entry name" value="ANK_REP_REGION"/>
    <property type="match status" value="2"/>
</dbReference>
<feature type="domain" description="PH" evidence="14">
    <location>
        <begin position="774"/>
        <end position="869"/>
    </location>
</feature>
<evidence type="ECO:0000256" key="4">
    <source>
        <dbReference type="ARBA" id="ARBA00022448"/>
    </source>
</evidence>
<evidence type="ECO:0000256" key="9">
    <source>
        <dbReference type="ARBA" id="ARBA00023128"/>
    </source>
</evidence>
<dbReference type="Gene3D" id="2.30.29.30">
    <property type="entry name" value="Pleckstrin-homology domain (PH domain)/Phosphotyrosine-binding domain (PTB)"/>
    <property type="match status" value="1"/>
</dbReference>
<feature type="compositionally biased region" description="Low complexity" evidence="13">
    <location>
        <begin position="442"/>
        <end position="471"/>
    </location>
</feature>
<dbReference type="SUPFAM" id="SSF144000">
    <property type="entry name" value="Oxysterol-binding protein-like"/>
    <property type="match status" value="1"/>
</dbReference>
<feature type="region of interest" description="Disordered" evidence="13">
    <location>
        <begin position="878"/>
        <end position="938"/>
    </location>
</feature>
<keyword evidence="8" id="KW-0446">Lipid-binding</keyword>
<dbReference type="PANTHER" id="PTHR10972">
    <property type="entry name" value="OXYSTEROL-BINDING PROTEIN-RELATED"/>
    <property type="match status" value="1"/>
</dbReference>
<dbReference type="GO" id="GO:0005829">
    <property type="term" value="C:cytosol"/>
    <property type="evidence" value="ECO:0007669"/>
    <property type="project" value="TreeGrafter"/>
</dbReference>
<dbReference type="CDD" id="cd13292">
    <property type="entry name" value="PH_Osh1p_Osh2p_yeast"/>
    <property type="match status" value="1"/>
</dbReference>
<dbReference type="InterPro" id="IPR042272">
    <property type="entry name" value="ATP12_ATP_synth-F1-assembly_N"/>
</dbReference>
<evidence type="ECO:0000313" key="16">
    <source>
        <dbReference type="Proteomes" id="UP000800096"/>
    </source>
</evidence>
<feature type="repeat" description="ANK" evidence="11">
    <location>
        <begin position="686"/>
        <end position="718"/>
    </location>
</feature>
<dbReference type="GO" id="GO:0032934">
    <property type="term" value="F:sterol binding"/>
    <property type="evidence" value="ECO:0007669"/>
    <property type="project" value="TreeGrafter"/>
</dbReference>
<dbReference type="GO" id="GO:0030011">
    <property type="term" value="P:maintenance of cell polarity"/>
    <property type="evidence" value="ECO:0007669"/>
    <property type="project" value="TreeGrafter"/>
</dbReference>
<dbReference type="InterPro" id="IPR001849">
    <property type="entry name" value="PH_domain"/>
</dbReference>
<reference evidence="15" key="1">
    <citation type="journal article" date="2020" name="Stud. Mycol.">
        <title>101 Dothideomycetes genomes: a test case for predicting lifestyles and emergence of pathogens.</title>
        <authorList>
            <person name="Haridas S."/>
            <person name="Albert R."/>
            <person name="Binder M."/>
            <person name="Bloem J."/>
            <person name="Labutti K."/>
            <person name="Salamov A."/>
            <person name="Andreopoulos B."/>
            <person name="Baker S."/>
            <person name="Barry K."/>
            <person name="Bills G."/>
            <person name="Bluhm B."/>
            <person name="Cannon C."/>
            <person name="Castanera R."/>
            <person name="Culley D."/>
            <person name="Daum C."/>
            <person name="Ezra D."/>
            <person name="Gonzalez J."/>
            <person name="Henrissat B."/>
            <person name="Kuo A."/>
            <person name="Liang C."/>
            <person name="Lipzen A."/>
            <person name="Lutzoni F."/>
            <person name="Magnuson J."/>
            <person name="Mondo S."/>
            <person name="Nolan M."/>
            <person name="Ohm R."/>
            <person name="Pangilinan J."/>
            <person name="Park H.-J."/>
            <person name="Ramirez L."/>
            <person name="Alfaro M."/>
            <person name="Sun H."/>
            <person name="Tritt A."/>
            <person name="Yoshinaga Y."/>
            <person name="Zwiers L.-H."/>
            <person name="Turgeon B."/>
            <person name="Goodwin S."/>
            <person name="Spatafora J."/>
            <person name="Crous P."/>
            <person name="Grigoriev I."/>
        </authorList>
    </citation>
    <scope>NUCLEOTIDE SEQUENCE</scope>
    <source>
        <strain evidence="15">HMLAC05119</strain>
    </source>
</reference>
<comment type="similarity">
    <text evidence="3 12">Belongs to the OSBP family.</text>
</comment>
<dbReference type="PROSITE" id="PS50088">
    <property type="entry name" value="ANK_REPEAT"/>
    <property type="match status" value="2"/>
</dbReference>
<evidence type="ECO:0000313" key="15">
    <source>
        <dbReference type="EMBL" id="KAF1914818.1"/>
    </source>
</evidence>
<evidence type="ECO:0000256" key="8">
    <source>
        <dbReference type="ARBA" id="ARBA00023121"/>
    </source>
</evidence>
<feature type="compositionally biased region" description="Basic and acidic residues" evidence="13">
    <location>
        <begin position="878"/>
        <end position="893"/>
    </location>
</feature>
<dbReference type="Gene3D" id="3.30.2180.10">
    <property type="entry name" value="ATP12-like"/>
    <property type="match status" value="1"/>
</dbReference>
<proteinExistence type="inferred from homology"/>
<dbReference type="InterPro" id="IPR023335">
    <property type="entry name" value="ATP12_ortho_dom_sf"/>
</dbReference>
<keyword evidence="4" id="KW-0813">Transport</keyword>
<dbReference type="FunFam" id="1.25.40.20:FF:000281">
    <property type="entry name" value="Oxysterol binding protein (Osh1)"/>
    <property type="match status" value="1"/>
</dbReference>
<comment type="subcellular location">
    <subcellularLocation>
        <location evidence="1">Mitochondrion</location>
    </subcellularLocation>
</comment>
<dbReference type="PROSITE" id="PS50003">
    <property type="entry name" value="PH_DOMAIN"/>
    <property type="match status" value="1"/>
</dbReference>
<keyword evidence="10" id="KW-0143">Chaperone</keyword>
<name>A0A6A5QJ25_AMPQU</name>
<dbReference type="Gene3D" id="1.25.40.20">
    <property type="entry name" value="Ankyrin repeat-containing domain"/>
    <property type="match status" value="2"/>
</dbReference>
<comment type="similarity">
    <text evidence="2">Belongs to the ATP12 family.</text>
</comment>
<evidence type="ECO:0000256" key="12">
    <source>
        <dbReference type="RuleBase" id="RU003844"/>
    </source>
</evidence>
<dbReference type="GO" id="GO:0043461">
    <property type="term" value="P:proton-transporting ATP synthase complex assembly"/>
    <property type="evidence" value="ECO:0007669"/>
    <property type="project" value="InterPro"/>
</dbReference>
<protein>
    <submittedName>
        <fullName evidence="15">Oxysterol-binding protein-domain-containing protein</fullName>
    </submittedName>
</protein>
<dbReference type="Proteomes" id="UP000800096">
    <property type="component" value="Unassembled WGS sequence"/>
</dbReference>
<dbReference type="OrthoDB" id="1854502at2759"/>
<feature type="compositionally biased region" description="Basic and acidic residues" evidence="13">
    <location>
        <begin position="1092"/>
        <end position="1117"/>
    </location>
</feature>
<dbReference type="SUPFAM" id="SSF50729">
    <property type="entry name" value="PH domain-like"/>
    <property type="match status" value="1"/>
</dbReference>
<dbReference type="InterPro" id="IPR002110">
    <property type="entry name" value="Ankyrin_rpt"/>
</dbReference>
<organism evidence="15 16">
    <name type="scientific">Ampelomyces quisqualis</name>
    <name type="common">Powdery mildew agent</name>
    <dbReference type="NCBI Taxonomy" id="50730"/>
    <lineage>
        <taxon>Eukaryota</taxon>
        <taxon>Fungi</taxon>
        <taxon>Dikarya</taxon>
        <taxon>Ascomycota</taxon>
        <taxon>Pezizomycotina</taxon>
        <taxon>Dothideomycetes</taxon>
        <taxon>Pleosporomycetidae</taxon>
        <taxon>Pleosporales</taxon>
        <taxon>Pleosporineae</taxon>
        <taxon>Phaeosphaeriaceae</taxon>
        <taxon>Ampelomyces</taxon>
    </lineage>
</organism>
<evidence type="ECO:0000256" key="10">
    <source>
        <dbReference type="ARBA" id="ARBA00023186"/>
    </source>
</evidence>
<dbReference type="Pfam" id="PF00023">
    <property type="entry name" value="Ank"/>
    <property type="match status" value="1"/>
</dbReference>
<dbReference type="Pfam" id="PF01237">
    <property type="entry name" value="Oxysterol_BP"/>
    <property type="match status" value="1"/>
</dbReference>
<dbReference type="GO" id="GO:0006897">
    <property type="term" value="P:endocytosis"/>
    <property type="evidence" value="ECO:0007669"/>
    <property type="project" value="TreeGrafter"/>
</dbReference>
<dbReference type="InterPro" id="IPR011993">
    <property type="entry name" value="PH-like_dom_sf"/>
</dbReference>
<feature type="region of interest" description="Disordered" evidence="13">
    <location>
        <begin position="421"/>
        <end position="483"/>
    </location>
</feature>
<feature type="compositionally biased region" description="Acidic residues" evidence="13">
    <location>
        <begin position="972"/>
        <end position="985"/>
    </location>
</feature>
<dbReference type="Pfam" id="PF13857">
    <property type="entry name" value="Ank_5"/>
    <property type="match status" value="1"/>
</dbReference>
<feature type="region of interest" description="Disordered" evidence="13">
    <location>
        <begin position="1092"/>
        <end position="1138"/>
    </location>
</feature>
<feature type="compositionally biased region" description="Basic residues" evidence="13">
    <location>
        <begin position="421"/>
        <end position="435"/>
    </location>
</feature>
<dbReference type="Gene3D" id="2.40.160.120">
    <property type="match status" value="1"/>
</dbReference>
<feature type="compositionally biased region" description="Pro residues" evidence="13">
    <location>
        <begin position="472"/>
        <end position="481"/>
    </location>
</feature>
<dbReference type="Gene3D" id="3.30.70.3490">
    <property type="match status" value="1"/>
</dbReference>
<dbReference type="InterPro" id="IPR036770">
    <property type="entry name" value="Ankyrin_rpt-contain_sf"/>
</dbReference>
<feature type="compositionally biased region" description="Low complexity" evidence="13">
    <location>
        <begin position="904"/>
        <end position="915"/>
    </location>
</feature>
<evidence type="ECO:0000256" key="3">
    <source>
        <dbReference type="ARBA" id="ARBA00008842"/>
    </source>
</evidence>
<keyword evidence="5" id="KW-0597">Phosphoprotein</keyword>
<dbReference type="SUPFAM" id="SSF48403">
    <property type="entry name" value="Ankyrin repeat"/>
    <property type="match status" value="1"/>
</dbReference>
<dbReference type="PROSITE" id="PS01013">
    <property type="entry name" value="OSBP"/>
    <property type="match status" value="1"/>
</dbReference>
<evidence type="ECO:0000256" key="6">
    <source>
        <dbReference type="ARBA" id="ARBA00022946"/>
    </source>
</evidence>
<dbReference type="GO" id="GO:0097038">
    <property type="term" value="C:perinuclear endoplasmic reticulum"/>
    <property type="evidence" value="ECO:0007669"/>
    <property type="project" value="TreeGrafter"/>
</dbReference>
<keyword evidence="11" id="KW-0040">ANK repeat</keyword>
<dbReference type="SMART" id="SM00248">
    <property type="entry name" value="ANK"/>
    <property type="match status" value="3"/>
</dbReference>
<evidence type="ECO:0000256" key="7">
    <source>
        <dbReference type="ARBA" id="ARBA00023055"/>
    </source>
</evidence>
<evidence type="ECO:0000256" key="13">
    <source>
        <dbReference type="SAM" id="MobiDB-lite"/>
    </source>
</evidence>
<accession>A0A6A5QJ25</accession>
<feature type="region of interest" description="Disordered" evidence="13">
    <location>
        <begin position="511"/>
        <end position="533"/>
    </location>
</feature>
<dbReference type="EMBL" id="ML979137">
    <property type="protein sequence ID" value="KAF1914818.1"/>
    <property type="molecule type" value="Genomic_DNA"/>
</dbReference>
<dbReference type="FunFam" id="2.40.160.120:FF:000008">
    <property type="entry name" value="Oxysterol binding protein (Osh1)"/>
    <property type="match status" value="1"/>
</dbReference>
<evidence type="ECO:0000256" key="11">
    <source>
        <dbReference type="PROSITE-ProRule" id="PRU00023"/>
    </source>
</evidence>
<evidence type="ECO:0000256" key="1">
    <source>
        <dbReference type="ARBA" id="ARBA00004173"/>
    </source>
</evidence>
<keyword evidence="7" id="KW-0445">Lipid transport</keyword>
<dbReference type="FunFam" id="2.30.29.30:FF:000061">
    <property type="entry name" value="Oxysterol binding protein 1"/>
    <property type="match status" value="1"/>
</dbReference>
<dbReference type="GO" id="GO:0006869">
    <property type="term" value="P:lipid transport"/>
    <property type="evidence" value="ECO:0007669"/>
    <property type="project" value="UniProtKB-KW"/>
</dbReference>
<evidence type="ECO:0000259" key="14">
    <source>
        <dbReference type="PROSITE" id="PS50003"/>
    </source>
</evidence>
<sequence>MDLRLRLRPALATLRLSAPPRASRPLCQCLHTASDPLERVARKKRHAALVSQAQEARAESAPSPKPKSLLRKRFWTDVVVRQHTGGLDVFLDDRPVRRPSKQVLTVPASKHQLASAIALEWDLLLSAQQALKTHYIPMTSLAARALDIATADAEGSTHVRNDILHILMQYLGTDTLLCWAPEKVANDSLRDGKTLRQLQMHTAAPIIAHLTTHIWPGVDIQPILAPDSIMPVEQPERTQQVIRAWLSGLPAFELAGLERAVLASKSLLVGVRLIHDWSEAFAESRRAATATATTARFGIEEAANASSLEVRWQTGQWGEVEDTHDVEQEDLKRQLGSAILLIRERGIDPQSTSHAPPPLTVDRPQPSLPTYIVLCNSAVAHDRPSPSLGTVLDIAVTEYVVHSSIFLLDCLRLGAAMDHGHQHKRSKSQKVKHMLGRVSSKNDVTTAANTSDTSSTMSNAGAPPSALSPSSPSFPPAPAPAPASSIEQSVKLFRVFEALRNGDTAAISKAIRDQSAAPSDSDPGPSSLSLPSTRTEGTSILHLAIQCAEMPVIDFVLSSATASPASPASPMDINARDRDGNTPLHLAATLGRAPVVRTLLDQPGINDSITNYNGQTPLDLARTPDIFQQLQLTRSLFIDSNVKKIQQLVLAGDMAALELLLQDARIKSNIDVNGGELATDAVVVDAGGTLLHEAAKKKDVKLAQLLLLNGADPFRRDRKGKLPQDYTKDDRTRAILKRSPAAAAAQRGIQEKTILAGGPQGASATDNAMGVKESREMKGYLKKWTNYTSGYKLRWFVLEDGVLSYYKHQDDTGSACRGAINMRIAKLYMDPQDKQRFEIQGKSSVKYHLKANHQVEAKRWYWALNNAIQWAKDEAREEEKRATQDHEALKQAKIDQLTIGGDNSSVASSRMASSRNLAPTSSSLGIPPMPHETSSRTAVSIPEDAGSAYQASVPGQDLSRVASHFGAATVADDMDDDDDYDDDESGRDVKPQNKDAFNITAQSAKLQLDLLTSVSAALQSEKSKNPTLQISDPTLLQALASYDSAIGNLKALIGDLLRISRDRDAYWQYRLDREANVRRMWEESMAKVAKEQEQLENRIGESEEKRRKTKRQLREALEDFEQTSSGPGPTLNDDDDDFVEAAEDPKDQTELRPKASFLNRSIKKKATIADIAADMSESDSEDDEVFFDAVGAGEVEVVELPREHTSNKEPPSPSTSDDIFEQKQVAVATGFAGYEDGPRKRLAMDADDRPKISLWGILKSMIGKDMTKMTLPVSFNEPTSLLQRVAEDMEYTDLLDTAAERTDSTERLLYVAAFAASEYASTIGRVAKPFNPLLAETYEYARPDKGYRFFIEQVSHHPPVGAAYAESKKWDYYGESAVKSKFYGKSFDINPLGTWFLRLRPTATGGKEELYTWKKVTSSVIGIITGNPVVDNYGPMTIRNHTTGEVCQLEFKARGWKASSAFQVVGKVLDAQGHVCWSVGGRWNDKIYARFTPGFEDADIEKGGSKSKHDESKAFLVWQAHERPTGIPFNLTPFVVTLNDIPDKLRPIVAPTDTRLRPDQRAMEDGEYDFAATEKNRVEEKQRATRRQREANGDHFVPRWFSKGTCEVTGEEYWVFNHEYWQVRDKVARGEMGWKDAGLEEIF</sequence>
<feature type="repeat" description="ANK" evidence="11">
    <location>
        <begin position="579"/>
        <end position="601"/>
    </location>
</feature>